<feature type="transmembrane region" description="Helical" evidence="5">
    <location>
        <begin position="12"/>
        <end position="28"/>
    </location>
</feature>
<keyword evidence="2 5" id="KW-0812">Transmembrane</keyword>
<dbReference type="GO" id="GO:0016020">
    <property type="term" value="C:membrane"/>
    <property type="evidence" value="ECO:0007669"/>
    <property type="project" value="UniProtKB-SubCell"/>
</dbReference>
<dbReference type="InterPro" id="IPR032808">
    <property type="entry name" value="DoxX"/>
</dbReference>
<dbReference type="EMBL" id="CP058579">
    <property type="protein sequence ID" value="QLG60724.1"/>
    <property type="molecule type" value="Genomic_DNA"/>
</dbReference>
<reference evidence="6 7" key="1">
    <citation type="submission" date="2020-06" db="EMBL/GenBank/DDBJ databases">
        <title>NJ-3-1, isolated from saline soil.</title>
        <authorList>
            <person name="Cui H.L."/>
            <person name="Shi X."/>
        </authorList>
    </citation>
    <scope>NUCLEOTIDE SEQUENCE [LARGE SCALE GENOMIC DNA]</scope>
    <source>
        <strain evidence="6 7">NJ-3-1</strain>
    </source>
</reference>
<dbReference type="AlphaFoldDB" id="A0A7D5QFJ1"/>
<gene>
    <name evidence="6" type="ORF">HUG12_02775</name>
</gene>
<name>A0A7D5QFJ1_9EURY</name>
<keyword evidence="4 5" id="KW-0472">Membrane</keyword>
<dbReference type="Pfam" id="PF07681">
    <property type="entry name" value="DoxX"/>
    <property type="match status" value="1"/>
</dbReference>
<dbReference type="OrthoDB" id="340328at2157"/>
<evidence type="ECO:0000256" key="5">
    <source>
        <dbReference type="SAM" id="Phobius"/>
    </source>
</evidence>
<organism evidence="6 7">
    <name type="scientific">Halorarum salinum</name>
    <dbReference type="NCBI Taxonomy" id="2743089"/>
    <lineage>
        <taxon>Archaea</taxon>
        <taxon>Methanobacteriati</taxon>
        <taxon>Methanobacteriota</taxon>
        <taxon>Stenosarchaea group</taxon>
        <taxon>Halobacteria</taxon>
        <taxon>Halobacteriales</taxon>
        <taxon>Haloferacaceae</taxon>
        <taxon>Halorarum</taxon>
    </lineage>
</organism>
<evidence type="ECO:0000256" key="3">
    <source>
        <dbReference type="ARBA" id="ARBA00022989"/>
    </source>
</evidence>
<keyword evidence="7" id="KW-1185">Reference proteome</keyword>
<evidence type="ECO:0000256" key="2">
    <source>
        <dbReference type="ARBA" id="ARBA00022692"/>
    </source>
</evidence>
<accession>A0A7D5QFJ1</accession>
<sequence length="139" mass="14434">MAFEAAGTAEALLVGRVLFAAVLGYLALGNLRDRSGTVAYAGSEGAPVPRLTVPSTSLALLAGGAAILVGAYPVLGSLAIVAFMVGVTPVMHDFWNEEGMERDNQRFHFLKNAGLAAGAVVFLALSSTPWPYALNVGLW</sequence>
<proteinExistence type="predicted"/>
<evidence type="ECO:0000313" key="6">
    <source>
        <dbReference type="EMBL" id="QLG60724.1"/>
    </source>
</evidence>
<evidence type="ECO:0000313" key="7">
    <source>
        <dbReference type="Proteomes" id="UP000509626"/>
    </source>
</evidence>
<feature type="transmembrane region" description="Helical" evidence="5">
    <location>
        <begin position="109"/>
        <end position="130"/>
    </location>
</feature>
<evidence type="ECO:0000256" key="1">
    <source>
        <dbReference type="ARBA" id="ARBA00004141"/>
    </source>
</evidence>
<comment type="subcellular location">
    <subcellularLocation>
        <location evidence="1">Membrane</location>
        <topology evidence="1">Multi-pass membrane protein</topology>
    </subcellularLocation>
</comment>
<dbReference type="GeneID" id="56036348"/>
<keyword evidence="3 5" id="KW-1133">Transmembrane helix</keyword>
<feature type="transmembrane region" description="Helical" evidence="5">
    <location>
        <begin position="58"/>
        <end position="88"/>
    </location>
</feature>
<dbReference type="Proteomes" id="UP000509626">
    <property type="component" value="Chromosome"/>
</dbReference>
<evidence type="ECO:0000256" key="4">
    <source>
        <dbReference type="ARBA" id="ARBA00023136"/>
    </source>
</evidence>
<dbReference type="RefSeq" id="WP_179267310.1">
    <property type="nucleotide sequence ID" value="NZ_CP058579.1"/>
</dbReference>
<dbReference type="KEGG" id="halu:HUG12_02775"/>
<protein>
    <submittedName>
        <fullName evidence="6">DoxX family protein</fullName>
    </submittedName>
</protein>